<feature type="transmembrane region" description="Helical" evidence="1">
    <location>
        <begin position="7"/>
        <end position="27"/>
    </location>
</feature>
<reference evidence="2 3" key="1">
    <citation type="submission" date="2021-06" db="EMBL/GenBank/DDBJ databases">
        <title>Caerostris extrusa draft genome.</title>
        <authorList>
            <person name="Kono N."/>
            <person name="Arakawa K."/>
        </authorList>
    </citation>
    <scope>NUCLEOTIDE SEQUENCE [LARGE SCALE GENOMIC DNA]</scope>
</reference>
<dbReference type="AlphaFoldDB" id="A0AAV4XR24"/>
<proteinExistence type="predicted"/>
<dbReference type="PANTHER" id="PTHR15283">
    <property type="entry name" value="GREMLIN 1"/>
    <property type="match status" value="1"/>
</dbReference>
<name>A0AAV4XR24_CAEEX</name>
<dbReference type="GO" id="GO:0005615">
    <property type="term" value="C:extracellular space"/>
    <property type="evidence" value="ECO:0007669"/>
    <property type="project" value="TreeGrafter"/>
</dbReference>
<organism evidence="2 3">
    <name type="scientific">Caerostris extrusa</name>
    <name type="common">Bark spider</name>
    <name type="synonym">Caerostris bankana</name>
    <dbReference type="NCBI Taxonomy" id="172846"/>
    <lineage>
        <taxon>Eukaryota</taxon>
        <taxon>Metazoa</taxon>
        <taxon>Ecdysozoa</taxon>
        <taxon>Arthropoda</taxon>
        <taxon>Chelicerata</taxon>
        <taxon>Arachnida</taxon>
        <taxon>Araneae</taxon>
        <taxon>Araneomorphae</taxon>
        <taxon>Entelegynae</taxon>
        <taxon>Araneoidea</taxon>
        <taxon>Araneidae</taxon>
        <taxon>Caerostris</taxon>
    </lineage>
</organism>
<sequence>MDLKLRALLDTCCFICLLVFLGCLIFMPSVDGRGEECHLRPVIHVLQQPGCIPKPIPSFACQGSCSSYVQKSHKVESEAPLSALGTERYKSVSKFYCWARGDKGLIFQFSTLGPIFSSFSPQLSPPSLVADWPALLAFGPTGFKFVSGSKFWQVERSCMCCQEMGEREANIGIFCPKASPRFRKIVTRAPVECMCRPCTAVDEAAIQPQEMSFDRCRTASRFFQRHVSDGRLPYSQ</sequence>
<comment type="caution">
    <text evidence="2">The sequence shown here is derived from an EMBL/GenBank/DDBJ whole genome shotgun (WGS) entry which is preliminary data.</text>
</comment>
<evidence type="ECO:0000256" key="1">
    <source>
        <dbReference type="SAM" id="Phobius"/>
    </source>
</evidence>
<dbReference type="GO" id="GO:0048018">
    <property type="term" value="F:receptor ligand activity"/>
    <property type="evidence" value="ECO:0007669"/>
    <property type="project" value="TreeGrafter"/>
</dbReference>
<dbReference type="PANTHER" id="PTHR15283:SF7">
    <property type="entry name" value="BURSICON"/>
    <property type="match status" value="1"/>
</dbReference>
<dbReference type="EMBL" id="BPLR01000748">
    <property type="protein sequence ID" value="GIY97179.1"/>
    <property type="molecule type" value="Genomic_DNA"/>
</dbReference>
<keyword evidence="1" id="KW-1133">Transmembrane helix</keyword>
<dbReference type="GO" id="GO:0038098">
    <property type="term" value="P:sequestering of BMP from receptor via BMP binding"/>
    <property type="evidence" value="ECO:0007669"/>
    <property type="project" value="TreeGrafter"/>
</dbReference>
<keyword evidence="1" id="KW-0472">Membrane</keyword>
<evidence type="ECO:0000313" key="3">
    <source>
        <dbReference type="Proteomes" id="UP001054945"/>
    </source>
</evidence>
<gene>
    <name evidence="2" type="primary">burs</name>
    <name evidence="2" type="ORF">CEXT_652941</name>
</gene>
<protein>
    <submittedName>
        <fullName evidence="2">Bursicon</fullName>
    </submittedName>
</protein>
<accession>A0AAV4XR24</accession>
<dbReference type="GO" id="GO:0009887">
    <property type="term" value="P:animal organ morphogenesis"/>
    <property type="evidence" value="ECO:0007669"/>
    <property type="project" value="TreeGrafter"/>
</dbReference>
<dbReference type="Proteomes" id="UP001054945">
    <property type="component" value="Unassembled WGS sequence"/>
</dbReference>
<keyword evidence="1" id="KW-0812">Transmembrane</keyword>
<dbReference type="GO" id="GO:0036122">
    <property type="term" value="F:BMP binding"/>
    <property type="evidence" value="ECO:0007669"/>
    <property type="project" value="TreeGrafter"/>
</dbReference>
<dbReference type="PROSITE" id="PS51257">
    <property type="entry name" value="PROKAR_LIPOPROTEIN"/>
    <property type="match status" value="1"/>
</dbReference>
<evidence type="ECO:0000313" key="2">
    <source>
        <dbReference type="EMBL" id="GIY97179.1"/>
    </source>
</evidence>
<dbReference type="Gene3D" id="2.10.90.10">
    <property type="entry name" value="Cystine-knot cytokines"/>
    <property type="match status" value="1"/>
</dbReference>
<keyword evidence="3" id="KW-1185">Reference proteome</keyword>
<dbReference type="InterPro" id="IPR029034">
    <property type="entry name" value="Cystine-knot_cytokine"/>
</dbReference>